<dbReference type="Proteomes" id="UP000320791">
    <property type="component" value="Unassembled WGS sequence"/>
</dbReference>
<dbReference type="GO" id="GO:0009097">
    <property type="term" value="P:isoleucine biosynthetic process"/>
    <property type="evidence" value="ECO:0007669"/>
    <property type="project" value="UniProtKB-UniRule"/>
</dbReference>
<feature type="binding site" evidence="11 12">
    <location>
        <position position="253"/>
    </location>
    <ligand>
        <name>substrate</name>
    </ligand>
</feature>
<feature type="domain" description="KARI C-terminal knotted" evidence="14">
    <location>
        <begin position="184"/>
        <end position="329"/>
    </location>
</feature>
<gene>
    <name evidence="11 15" type="primary">ilvC</name>
    <name evidence="15" type="ORF">FRX94_01610</name>
</gene>
<evidence type="ECO:0000256" key="8">
    <source>
        <dbReference type="ARBA" id="ARBA00023002"/>
    </source>
</evidence>
<dbReference type="OrthoDB" id="9804088at2"/>
<dbReference type="Gene3D" id="3.40.50.720">
    <property type="entry name" value="NAD(P)-binding Rossmann-like Domain"/>
    <property type="match status" value="1"/>
</dbReference>
<keyword evidence="4 11" id="KW-0028">Amino-acid biosynthesis</keyword>
<feature type="active site" evidence="11">
    <location>
        <position position="109"/>
    </location>
</feature>
<comment type="catalytic activity">
    <reaction evidence="11">
        <text>(2R,3R)-2,3-dihydroxy-3-methylpentanoate + NADP(+) = (S)-2-ethyl-2-hydroxy-3-oxobutanoate + NADPH + H(+)</text>
        <dbReference type="Rhea" id="RHEA:13493"/>
        <dbReference type="ChEBI" id="CHEBI:15378"/>
        <dbReference type="ChEBI" id="CHEBI:49256"/>
        <dbReference type="ChEBI" id="CHEBI:49258"/>
        <dbReference type="ChEBI" id="CHEBI:57783"/>
        <dbReference type="ChEBI" id="CHEBI:58349"/>
        <dbReference type="EC" id="1.1.1.86"/>
    </reaction>
</comment>
<dbReference type="InterPro" id="IPR014359">
    <property type="entry name" value="KARI_prok"/>
</dbReference>
<dbReference type="UniPathway" id="UPA00049">
    <property type="reaction ID" value="UER00060"/>
</dbReference>
<dbReference type="InterPro" id="IPR000506">
    <property type="entry name" value="KARI_C"/>
</dbReference>
<dbReference type="InterPro" id="IPR013023">
    <property type="entry name" value="KARI"/>
</dbReference>
<evidence type="ECO:0000256" key="11">
    <source>
        <dbReference type="HAMAP-Rule" id="MF_00435"/>
    </source>
</evidence>
<feature type="binding site" evidence="11 12">
    <location>
        <position position="232"/>
    </location>
    <ligand>
        <name>Mg(2+)</name>
        <dbReference type="ChEBI" id="CHEBI:18420"/>
        <label>2</label>
    </ligand>
</feature>
<dbReference type="GO" id="GO:0005829">
    <property type="term" value="C:cytosol"/>
    <property type="evidence" value="ECO:0007669"/>
    <property type="project" value="TreeGrafter"/>
</dbReference>
<dbReference type="PANTHER" id="PTHR21371:SF1">
    <property type="entry name" value="KETOL-ACID REDUCTOISOMERASE, MITOCHONDRIAL"/>
    <property type="match status" value="1"/>
</dbReference>
<dbReference type="PIRSF" id="PIRSF000116">
    <property type="entry name" value="IlvC_gammaproteo"/>
    <property type="match status" value="1"/>
</dbReference>
<keyword evidence="5 11" id="KW-0479">Metal-binding</keyword>
<evidence type="ECO:0000256" key="1">
    <source>
        <dbReference type="ARBA" id="ARBA00004864"/>
    </source>
</evidence>
<comment type="cofactor">
    <cofactor evidence="11">
        <name>Mg(2+)</name>
        <dbReference type="ChEBI" id="CHEBI:18420"/>
    </cofactor>
    <text evidence="11">Binds 2 magnesium ions per subunit.</text>
</comment>
<keyword evidence="6 11" id="KW-0460">Magnesium</keyword>
<feature type="domain" description="KARI N-terminal Rossmann" evidence="13">
    <location>
        <begin position="3"/>
        <end position="183"/>
    </location>
</feature>
<evidence type="ECO:0000259" key="14">
    <source>
        <dbReference type="PROSITE" id="PS51851"/>
    </source>
</evidence>
<keyword evidence="16" id="KW-1185">Reference proteome</keyword>
<dbReference type="HAMAP" id="MF_00435">
    <property type="entry name" value="IlvC"/>
    <property type="match status" value="1"/>
</dbReference>
<dbReference type="SUPFAM" id="SSF51735">
    <property type="entry name" value="NAD(P)-binding Rossmann-fold domains"/>
    <property type="match status" value="1"/>
</dbReference>
<comment type="pathway">
    <text evidence="1 11">Amino-acid biosynthesis; L-valine biosynthesis; L-valine from pyruvate: step 2/4.</text>
</comment>
<dbReference type="FunFam" id="3.40.50.720:FF:000023">
    <property type="entry name" value="Ketol-acid reductoisomerase (NADP(+))"/>
    <property type="match status" value="1"/>
</dbReference>
<evidence type="ECO:0000256" key="5">
    <source>
        <dbReference type="ARBA" id="ARBA00022723"/>
    </source>
</evidence>
<comment type="caution">
    <text evidence="11">Lacks conserved residue(s) required for the propagation of feature annotation.</text>
</comment>
<feature type="binding site" evidence="11 12">
    <location>
        <position position="228"/>
    </location>
    <ligand>
        <name>Mg(2+)</name>
        <dbReference type="ChEBI" id="CHEBI:18420"/>
        <label>2</label>
    </ligand>
</feature>
<dbReference type="GO" id="GO:0004455">
    <property type="term" value="F:ketol-acid reductoisomerase activity"/>
    <property type="evidence" value="ECO:0007669"/>
    <property type="project" value="UniProtKB-UniRule"/>
</dbReference>
<dbReference type="RefSeq" id="WP_146323366.1">
    <property type="nucleotide sequence ID" value="NZ_BAABLR010000075.1"/>
</dbReference>
<name>A0A5C5UR00_9CORY</name>
<comment type="catalytic activity">
    <reaction evidence="10 11">
        <text>(2R)-2,3-dihydroxy-3-methylbutanoate + NADP(+) = (2S)-2-acetolactate + NADPH + H(+)</text>
        <dbReference type="Rhea" id="RHEA:22068"/>
        <dbReference type="ChEBI" id="CHEBI:15378"/>
        <dbReference type="ChEBI" id="CHEBI:49072"/>
        <dbReference type="ChEBI" id="CHEBI:57783"/>
        <dbReference type="ChEBI" id="CHEBI:58349"/>
        <dbReference type="ChEBI" id="CHEBI:58476"/>
        <dbReference type="EC" id="1.1.1.86"/>
    </reaction>
</comment>
<feature type="binding site" evidence="11">
    <location>
        <position position="135"/>
    </location>
    <ligand>
        <name>NADP(+)</name>
        <dbReference type="ChEBI" id="CHEBI:58349"/>
    </ligand>
</feature>
<keyword evidence="7 11" id="KW-0521">NADP</keyword>
<protein>
    <recommendedName>
        <fullName evidence="11">Ketol-acid reductoisomerase (NADP(+))</fullName>
        <shortName evidence="11">KARI</shortName>
        <ecNumber evidence="11">1.1.1.86</ecNumber>
    </recommendedName>
    <alternativeName>
        <fullName evidence="11">Acetohydroxy-acid isomeroreductase</fullName>
        <shortName evidence="11">AHIR</shortName>
    </alternativeName>
    <alternativeName>
        <fullName evidence="11">Alpha-keto-beta-hydroxylacyl reductoisomerase</fullName>
    </alternativeName>
</protein>
<evidence type="ECO:0000256" key="3">
    <source>
        <dbReference type="ARBA" id="ARBA00010318"/>
    </source>
</evidence>
<dbReference type="GO" id="GO:0016853">
    <property type="term" value="F:isomerase activity"/>
    <property type="evidence" value="ECO:0007669"/>
    <property type="project" value="UniProtKB-KW"/>
</dbReference>
<dbReference type="GO" id="GO:0050661">
    <property type="term" value="F:NADP binding"/>
    <property type="evidence" value="ECO:0007669"/>
    <property type="project" value="InterPro"/>
</dbReference>
<dbReference type="UniPathway" id="UPA00047">
    <property type="reaction ID" value="UER00056"/>
</dbReference>
<feature type="binding site" evidence="11">
    <location>
        <position position="49"/>
    </location>
    <ligand>
        <name>NADP(+)</name>
        <dbReference type="ChEBI" id="CHEBI:58349"/>
    </ligand>
</feature>
<comment type="caution">
    <text evidence="15">The sequence shown here is derived from an EMBL/GenBank/DDBJ whole genome shotgun (WGS) entry which is preliminary data.</text>
</comment>
<evidence type="ECO:0000313" key="16">
    <source>
        <dbReference type="Proteomes" id="UP000320791"/>
    </source>
</evidence>
<dbReference type="PANTHER" id="PTHR21371">
    <property type="entry name" value="KETOL-ACID REDUCTOISOMERASE, MITOCHONDRIAL"/>
    <property type="match status" value="1"/>
</dbReference>
<evidence type="ECO:0000256" key="7">
    <source>
        <dbReference type="ARBA" id="ARBA00022857"/>
    </source>
</evidence>
<dbReference type="InterPro" id="IPR008927">
    <property type="entry name" value="6-PGluconate_DH-like_C_sf"/>
</dbReference>
<dbReference type="NCBIfam" id="TIGR00465">
    <property type="entry name" value="ilvC"/>
    <property type="match status" value="1"/>
</dbReference>
<evidence type="ECO:0000256" key="2">
    <source>
        <dbReference type="ARBA" id="ARBA00004885"/>
    </source>
</evidence>
<feature type="binding site" evidence="11">
    <location>
        <position position="52"/>
    </location>
    <ligand>
        <name>NADP(+)</name>
        <dbReference type="ChEBI" id="CHEBI:58349"/>
    </ligand>
</feature>
<evidence type="ECO:0000256" key="6">
    <source>
        <dbReference type="ARBA" id="ARBA00022842"/>
    </source>
</evidence>
<feature type="binding site" evidence="11 12">
    <location>
        <position position="192"/>
    </location>
    <ligand>
        <name>Mg(2+)</name>
        <dbReference type="ChEBI" id="CHEBI:18420"/>
        <label>1</label>
    </ligand>
</feature>
<feature type="binding site" evidence="11 12">
    <location>
        <position position="196"/>
    </location>
    <ligand>
        <name>Mg(2+)</name>
        <dbReference type="ChEBI" id="CHEBI:18420"/>
        <label>1</label>
    </ligand>
</feature>
<dbReference type="PROSITE" id="PS51851">
    <property type="entry name" value="KARI_C"/>
    <property type="match status" value="1"/>
</dbReference>
<dbReference type="Pfam" id="PF01450">
    <property type="entry name" value="KARI_C"/>
    <property type="match status" value="1"/>
</dbReference>
<keyword evidence="8 11" id="KW-0560">Oxidoreductase</keyword>
<feature type="binding site" evidence="11">
    <location>
        <position position="54"/>
    </location>
    <ligand>
        <name>NADP(+)</name>
        <dbReference type="ChEBI" id="CHEBI:58349"/>
    </ligand>
</feature>
<reference evidence="15 16" key="1">
    <citation type="submission" date="2019-08" db="EMBL/GenBank/DDBJ databases">
        <authorList>
            <person name="Lei W."/>
        </authorList>
    </citation>
    <scope>NUCLEOTIDE SEQUENCE [LARGE SCALE GENOMIC DNA]</scope>
    <source>
        <strain evidence="15 16">CCUG 58627</strain>
    </source>
</reference>
<dbReference type="SUPFAM" id="SSF48179">
    <property type="entry name" value="6-phosphogluconate dehydrogenase C-terminal domain-like"/>
    <property type="match status" value="1"/>
</dbReference>
<evidence type="ECO:0000259" key="13">
    <source>
        <dbReference type="PROSITE" id="PS51850"/>
    </source>
</evidence>
<dbReference type="NCBIfam" id="NF004017">
    <property type="entry name" value="PRK05479.1"/>
    <property type="match status" value="1"/>
</dbReference>
<evidence type="ECO:0000256" key="12">
    <source>
        <dbReference type="PROSITE-ProRule" id="PRU01198"/>
    </source>
</evidence>
<dbReference type="Pfam" id="PF07991">
    <property type="entry name" value="KARI_N"/>
    <property type="match status" value="1"/>
</dbReference>
<evidence type="ECO:0000256" key="10">
    <source>
        <dbReference type="ARBA" id="ARBA00049021"/>
    </source>
</evidence>
<dbReference type="Gene3D" id="6.10.240.10">
    <property type="match status" value="1"/>
</dbReference>
<dbReference type="EMBL" id="VOHM01000002">
    <property type="protein sequence ID" value="TWT28911.1"/>
    <property type="molecule type" value="Genomic_DNA"/>
</dbReference>
<feature type="binding site" evidence="11 12">
    <location>
        <position position="192"/>
    </location>
    <ligand>
        <name>Mg(2+)</name>
        <dbReference type="ChEBI" id="CHEBI:18420"/>
        <label>2</label>
    </ligand>
</feature>
<evidence type="ECO:0000256" key="9">
    <source>
        <dbReference type="ARBA" id="ARBA00023304"/>
    </source>
</evidence>
<evidence type="ECO:0000313" key="15">
    <source>
        <dbReference type="EMBL" id="TWT28911.1"/>
    </source>
</evidence>
<comment type="similarity">
    <text evidence="3 11 12">Belongs to the ketol-acid reductoisomerase family.</text>
</comment>
<proteinExistence type="inferred from homology"/>
<evidence type="ECO:0000256" key="4">
    <source>
        <dbReference type="ARBA" id="ARBA00022605"/>
    </source>
</evidence>
<dbReference type="PROSITE" id="PS51850">
    <property type="entry name" value="KARI_N"/>
    <property type="match status" value="1"/>
</dbReference>
<comment type="pathway">
    <text evidence="2 11">Amino-acid biosynthesis; L-isoleucine biosynthesis; L-isoleucine from 2-oxobutanoate: step 2/4.</text>
</comment>
<dbReference type="InterPro" id="IPR013116">
    <property type="entry name" value="KARI_N"/>
</dbReference>
<dbReference type="EC" id="1.1.1.86" evidence="11"/>
<keyword evidence="15" id="KW-0413">Isomerase</keyword>
<keyword evidence="9 11" id="KW-0100">Branched-chain amino acid biosynthesis</keyword>
<dbReference type="GO" id="GO:0000287">
    <property type="term" value="F:magnesium ion binding"/>
    <property type="evidence" value="ECO:0007669"/>
    <property type="project" value="UniProtKB-UniRule"/>
</dbReference>
<accession>A0A5C5UR00</accession>
<dbReference type="GO" id="GO:0009099">
    <property type="term" value="P:L-valine biosynthetic process"/>
    <property type="evidence" value="ECO:0007669"/>
    <property type="project" value="UniProtKB-UniRule"/>
</dbReference>
<organism evidence="15 16">
    <name type="scientific">Corynebacterium canis</name>
    <dbReference type="NCBI Taxonomy" id="679663"/>
    <lineage>
        <taxon>Bacteria</taxon>
        <taxon>Bacillati</taxon>
        <taxon>Actinomycetota</taxon>
        <taxon>Actinomycetes</taxon>
        <taxon>Mycobacteriales</taxon>
        <taxon>Corynebacteriaceae</taxon>
        <taxon>Corynebacterium</taxon>
    </lineage>
</organism>
<dbReference type="InterPro" id="IPR036291">
    <property type="entry name" value="NAD(P)-bd_dom_sf"/>
</dbReference>
<comment type="function">
    <text evidence="11">Involved in the biosynthesis of branched-chain amino acids (BCAA). Catalyzes an alkyl-migration followed by a ketol-acid reduction of (S)-2-acetolactate (S2AL) to yield (R)-2,3-dihydroxy-isovalerate. In the isomerase reaction, S2AL is rearranged via a Mg-dependent methyl migration to produce 3-hydroxy-3-methyl-2-ketobutyrate (HMKB). In the reductase reaction, this 2-ketoacid undergoes a metal-dependent reduction by NADPH to yield (R)-2,3-dihydroxy-isovalerate.</text>
</comment>
<dbReference type="AlphaFoldDB" id="A0A5C5UR00"/>
<sequence length="337" mass="35872">MAIELLYDADADLSIIQGRKVAIIGYGSQGHAHAQCLRESGVEVVIGLREGSKSAEKASEAGFEVKSNAEAAAWADLIMLLAPDTSQAKIFTEDIAPNLKDGDALFFGHGLNIHFELIKPDANITVGMVAPKGPGHIVRRQFVDGKGVPCLIAVAQDPKGNGKELALSYAAAIGGARAGVIPTTFKEETETDLFGEQAVLCGGLEYLIMTGFEVLTEAGYAPELAYFEVLHEMKLIVDLIWEGGIGNMNYSVSDTAEFGGYIAGPQVIDAGTKQRMEKVLADIQDGSFVKRLLANVEGGNKELEGLRAEIAAHPIESTGAKLRDLMSWVKNPLDATA</sequence>
<feature type="binding site" evidence="11">
    <location>
        <begin position="26"/>
        <end position="29"/>
    </location>
    <ligand>
        <name>NADP(+)</name>
        <dbReference type="ChEBI" id="CHEBI:58349"/>
    </ligand>
</feature>